<comment type="similarity">
    <text evidence="1 12 13">Belongs to the complex I 20 kDa subunit family.</text>
</comment>
<keyword evidence="11 12" id="KW-0472">Membrane</keyword>
<evidence type="ECO:0000256" key="8">
    <source>
        <dbReference type="ARBA" id="ARBA00023004"/>
    </source>
</evidence>
<gene>
    <name evidence="12" type="primary">nuoB</name>
    <name evidence="15" type="ORF">CYJ26_03830</name>
</gene>
<comment type="function">
    <text evidence="12">NDH-1 shuttles electrons from NADH, via FMN and iron-sulfur (Fe-S) centers, to quinones in the respiratory chain. The immediate electron acceptor for the enzyme in this species is believed to be a menaquinone. Couples the redox reaction to proton translocation (for every two electrons transferred, four hydrogen ions are translocated across the cytoplasmic membrane), and thus conserves the redox energy in a proton gradient.</text>
</comment>
<evidence type="ECO:0000313" key="16">
    <source>
        <dbReference type="Proteomes" id="UP000234778"/>
    </source>
</evidence>
<dbReference type="GO" id="GO:0005506">
    <property type="term" value="F:iron ion binding"/>
    <property type="evidence" value="ECO:0007669"/>
    <property type="project" value="UniProtKB-UniRule"/>
</dbReference>
<feature type="domain" description="NADH:ubiquinone oxidoreductase-like 20kDa subunit" evidence="14">
    <location>
        <begin position="62"/>
        <end position="170"/>
    </location>
</feature>
<feature type="binding site" evidence="12">
    <location>
        <position position="63"/>
    </location>
    <ligand>
        <name>[4Fe-4S] cluster</name>
        <dbReference type="ChEBI" id="CHEBI:49883"/>
    </ligand>
</feature>
<keyword evidence="9 12" id="KW-0411">Iron-sulfur</keyword>
<dbReference type="GO" id="GO:0015990">
    <property type="term" value="P:electron transport coupled proton transport"/>
    <property type="evidence" value="ECO:0007669"/>
    <property type="project" value="TreeGrafter"/>
</dbReference>
<keyword evidence="6 12" id="KW-0479">Metal-binding</keyword>
<dbReference type="InterPro" id="IPR006138">
    <property type="entry name" value="NADH_UQ_OxRdtase_20Kd_su"/>
</dbReference>
<dbReference type="SUPFAM" id="SSF56770">
    <property type="entry name" value="HydA/Nqo6-like"/>
    <property type="match status" value="1"/>
</dbReference>
<evidence type="ECO:0000256" key="3">
    <source>
        <dbReference type="ARBA" id="ARBA00022475"/>
    </source>
</evidence>
<dbReference type="Pfam" id="PF01058">
    <property type="entry name" value="Oxidored_q6"/>
    <property type="match status" value="1"/>
</dbReference>
<keyword evidence="7 12" id="KW-1278">Translocase</keyword>
<accession>A0A2I1KUF3</accession>
<reference evidence="15 16" key="1">
    <citation type="submission" date="2017-12" db="EMBL/GenBank/DDBJ databases">
        <title>Phylogenetic diversity of female urinary microbiome.</title>
        <authorList>
            <person name="Thomas-White K."/>
            <person name="Wolfe A.J."/>
        </authorList>
    </citation>
    <scope>NUCLEOTIDE SEQUENCE [LARGE SCALE GENOMIC DNA]</scope>
    <source>
        <strain evidence="15 16">UMB0319</strain>
    </source>
</reference>
<proteinExistence type="inferred from homology"/>
<keyword evidence="2 12" id="KW-0813">Transport</keyword>
<evidence type="ECO:0000256" key="10">
    <source>
        <dbReference type="ARBA" id="ARBA00023027"/>
    </source>
</evidence>
<evidence type="ECO:0000313" key="15">
    <source>
        <dbReference type="EMBL" id="PKY99254.1"/>
    </source>
</evidence>
<dbReference type="Gene3D" id="3.40.50.12280">
    <property type="match status" value="1"/>
</dbReference>
<organism evidence="15 16">
    <name type="scientific">Actinomyces urogenitalis</name>
    <dbReference type="NCBI Taxonomy" id="103621"/>
    <lineage>
        <taxon>Bacteria</taxon>
        <taxon>Bacillati</taxon>
        <taxon>Actinomycetota</taxon>
        <taxon>Actinomycetes</taxon>
        <taxon>Actinomycetales</taxon>
        <taxon>Actinomycetaceae</taxon>
        <taxon>Actinomyces</taxon>
    </lineage>
</organism>
<sequence>MDKTEYKAYREKMLTIPSKRGDLQLQAEESVEGPGFLLTSVEKLSALAQARSLWPVTMGLACCAIEMMATAAPRFDLSRFGWEVFRASPRHADVMLVSGRVSHKMAPIVRNVYDAMPEPKWVISMGACASSGGIFNNYAIVQGCDHIVPVDIYLPGCPPRPEMLINAMLELTRQIERRPVFKHREEIARAVEAAALKATPIHEMKGQLA</sequence>
<dbReference type="FunFam" id="3.40.50.12280:FF:000004">
    <property type="entry name" value="NADH-quinone oxidoreductase subunit B"/>
    <property type="match status" value="1"/>
</dbReference>
<dbReference type="EMBL" id="PKHA01000002">
    <property type="protein sequence ID" value="PKY99254.1"/>
    <property type="molecule type" value="Genomic_DNA"/>
</dbReference>
<feature type="binding site" evidence="12">
    <location>
        <position position="128"/>
    </location>
    <ligand>
        <name>[4Fe-4S] cluster</name>
        <dbReference type="ChEBI" id="CHEBI:49883"/>
    </ligand>
</feature>
<evidence type="ECO:0000256" key="5">
    <source>
        <dbReference type="ARBA" id="ARBA00022719"/>
    </source>
</evidence>
<evidence type="ECO:0000256" key="1">
    <source>
        <dbReference type="ARBA" id="ARBA00009173"/>
    </source>
</evidence>
<dbReference type="GO" id="GO:0050136">
    <property type="term" value="F:NADH dehydrogenase (quinone) (non-electrogenic) activity"/>
    <property type="evidence" value="ECO:0007669"/>
    <property type="project" value="UniProtKB-UniRule"/>
</dbReference>
<dbReference type="NCBIfam" id="NF005012">
    <property type="entry name" value="PRK06411.1"/>
    <property type="match status" value="1"/>
</dbReference>
<evidence type="ECO:0000256" key="2">
    <source>
        <dbReference type="ARBA" id="ARBA00022448"/>
    </source>
</evidence>
<keyword evidence="4 12" id="KW-0004">4Fe-4S</keyword>
<evidence type="ECO:0000256" key="9">
    <source>
        <dbReference type="ARBA" id="ARBA00023014"/>
    </source>
</evidence>
<dbReference type="AlphaFoldDB" id="A0A2I1KUF3"/>
<evidence type="ECO:0000256" key="4">
    <source>
        <dbReference type="ARBA" id="ARBA00022485"/>
    </source>
</evidence>
<comment type="subcellular location">
    <subcellularLocation>
        <location evidence="12">Cell membrane</location>
        <topology evidence="12">Peripheral membrane protein</topology>
        <orientation evidence="12">Cytoplasmic side</orientation>
    </subcellularLocation>
</comment>
<dbReference type="GO" id="GO:0005886">
    <property type="term" value="C:plasma membrane"/>
    <property type="evidence" value="ECO:0007669"/>
    <property type="project" value="UniProtKB-SubCell"/>
</dbReference>
<protein>
    <recommendedName>
        <fullName evidence="12">NADH-quinone oxidoreductase subunit B</fullName>
        <ecNumber evidence="12">7.1.1.-</ecNumber>
    </recommendedName>
    <alternativeName>
        <fullName evidence="12">NADH dehydrogenase I subunit B</fullName>
    </alternativeName>
    <alternativeName>
        <fullName evidence="12">NDH-1 subunit B</fullName>
    </alternativeName>
</protein>
<feature type="binding site" evidence="12">
    <location>
        <position position="157"/>
    </location>
    <ligand>
        <name>[4Fe-4S] cluster</name>
        <dbReference type="ChEBI" id="CHEBI:49883"/>
    </ligand>
</feature>
<keyword evidence="3 12" id="KW-1003">Cell membrane</keyword>
<dbReference type="EC" id="7.1.1.-" evidence="12"/>
<dbReference type="GO" id="GO:0048038">
    <property type="term" value="F:quinone binding"/>
    <property type="evidence" value="ECO:0007669"/>
    <property type="project" value="UniProtKB-KW"/>
</dbReference>
<keyword evidence="5 12" id="KW-0874">Quinone</keyword>
<dbReference type="PANTHER" id="PTHR11995:SF14">
    <property type="entry name" value="NADH DEHYDROGENASE [UBIQUINONE] IRON-SULFUR PROTEIN 7, MITOCHONDRIAL"/>
    <property type="match status" value="1"/>
</dbReference>
<dbReference type="HAMAP" id="MF_01356">
    <property type="entry name" value="NDH1_NuoB"/>
    <property type="match status" value="1"/>
</dbReference>
<comment type="caution">
    <text evidence="15">The sequence shown here is derived from an EMBL/GenBank/DDBJ whole genome shotgun (WGS) entry which is preliminary data.</text>
</comment>
<comment type="cofactor">
    <cofactor evidence="12">
        <name>[4Fe-4S] cluster</name>
        <dbReference type="ChEBI" id="CHEBI:49883"/>
    </cofactor>
    <text evidence="12">Binds 1 [4Fe-4S] cluster.</text>
</comment>
<evidence type="ECO:0000256" key="6">
    <source>
        <dbReference type="ARBA" id="ARBA00022723"/>
    </source>
</evidence>
<dbReference type="InterPro" id="IPR006137">
    <property type="entry name" value="NADH_UbQ_OxRdtase-like_20kDa"/>
</dbReference>
<evidence type="ECO:0000256" key="7">
    <source>
        <dbReference type="ARBA" id="ARBA00022967"/>
    </source>
</evidence>
<evidence type="ECO:0000259" key="14">
    <source>
        <dbReference type="Pfam" id="PF01058"/>
    </source>
</evidence>
<dbReference type="GO" id="GO:0051539">
    <property type="term" value="F:4 iron, 4 sulfur cluster binding"/>
    <property type="evidence" value="ECO:0007669"/>
    <property type="project" value="UniProtKB-KW"/>
</dbReference>
<dbReference type="Proteomes" id="UP000234778">
    <property type="component" value="Unassembled WGS sequence"/>
</dbReference>
<dbReference type="NCBIfam" id="TIGR01957">
    <property type="entry name" value="nuoB_fam"/>
    <property type="match status" value="1"/>
</dbReference>
<dbReference type="GO" id="GO:0045271">
    <property type="term" value="C:respiratory chain complex I"/>
    <property type="evidence" value="ECO:0007669"/>
    <property type="project" value="TreeGrafter"/>
</dbReference>
<dbReference type="PROSITE" id="PS01150">
    <property type="entry name" value="COMPLEX1_20K"/>
    <property type="match status" value="1"/>
</dbReference>
<name>A0A2I1KUF3_9ACTO</name>
<keyword evidence="8 12" id="KW-0408">Iron</keyword>
<evidence type="ECO:0000256" key="11">
    <source>
        <dbReference type="ARBA" id="ARBA00023136"/>
    </source>
</evidence>
<comment type="catalytic activity">
    <reaction evidence="12">
        <text>a quinone + NADH + 5 H(+)(in) = a quinol + NAD(+) + 4 H(+)(out)</text>
        <dbReference type="Rhea" id="RHEA:57888"/>
        <dbReference type="ChEBI" id="CHEBI:15378"/>
        <dbReference type="ChEBI" id="CHEBI:24646"/>
        <dbReference type="ChEBI" id="CHEBI:57540"/>
        <dbReference type="ChEBI" id="CHEBI:57945"/>
        <dbReference type="ChEBI" id="CHEBI:132124"/>
    </reaction>
</comment>
<feature type="binding site" evidence="12">
    <location>
        <position position="62"/>
    </location>
    <ligand>
        <name>[4Fe-4S] cluster</name>
        <dbReference type="ChEBI" id="CHEBI:49883"/>
    </ligand>
</feature>
<dbReference type="PANTHER" id="PTHR11995">
    <property type="entry name" value="NADH DEHYDROGENASE"/>
    <property type="match status" value="1"/>
</dbReference>
<keyword evidence="10 12" id="KW-0520">NAD</keyword>
<dbReference type="GO" id="GO:0009060">
    <property type="term" value="P:aerobic respiration"/>
    <property type="evidence" value="ECO:0007669"/>
    <property type="project" value="TreeGrafter"/>
</dbReference>
<comment type="subunit">
    <text evidence="12">NDH-1 is composed of 14 different subunits. Subunits NuoB, C, D, E, F, and G constitute the peripheral sector of the complex.</text>
</comment>
<evidence type="ECO:0000256" key="13">
    <source>
        <dbReference type="RuleBase" id="RU004464"/>
    </source>
</evidence>
<dbReference type="GO" id="GO:0008137">
    <property type="term" value="F:NADH dehydrogenase (ubiquinone) activity"/>
    <property type="evidence" value="ECO:0007669"/>
    <property type="project" value="InterPro"/>
</dbReference>
<evidence type="ECO:0000256" key="12">
    <source>
        <dbReference type="HAMAP-Rule" id="MF_01356"/>
    </source>
</evidence>